<keyword evidence="6 9" id="KW-0378">Hydrolase</keyword>
<reference evidence="13 14" key="1">
    <citation type="submission" date="2008-06" db="EMBL/GenBank/DDBJ databases">
        <title>Complete sequence of Stenotrophomonas maltophilia R551-3.</title>
        <authorList>
            <consortium name="US DOE Joint Genome Institute"/>
            <person name="Lucas S."/>
            <person name="Copeland A."/>
            <person name="Lapidus A."/>
            <person name="Glavina del Rio T."/>
            <person name="Dalin E."/>
            <person name="Tice H."/>
            <person name="Pitluck S."/>
            <person name="Chain P."/>
            <person name="Malfatti S."/>
            <person name="Shin M."/>
            <person name="Vergez L."/>
            <person name="Lang D."/>
            <person name="Schmutz J."/>
            <person name="Larimer F."/>
            <person name="Land M."/>
            <person name="Hauser L."/>
            <person name="Kyrpides N."/>
            <person name="Mikhailova N."/>
            <person name="Taghavi S."/>
            <person name="Monchy S."/>
            <person name="Newman L."/>
            <person name="Vangronsveld J."/>
            <person name="van der Lelie D."/>
            <person name="Richardson P."/>
        </authorList>
    </citation>
    <scope>NUCLEOTIDE SEQUENCE [LARGE SCALE GENOMIC DNA]</scope>
    <source>
        <strain evidence="13 14">R551-3</strain>
    </source>
</reference>
<dbReference type="Proteomes" id="UP000001867">
    <property type="component" value="Chromosome"/>
</dbReference>
<organism evidence="13 14">
    <name type="scientific">Stenotrophomonas maltophilia (strain R551-3)</name>
    <dbReference type="NCBI Taxonomy" id="391008"/>
    <lineage>
        <taxon>Bacteria</taxon>
        <taxon>Pseudomonadati</taxon>
        <taxon>Pseudomonadota</taxon>
        <taxon>Gammaproteobacteria</taxon>
        <taxon>Lysobacterales</taxon>
        <taxon>Lysobacteraceae</taxon>
        <taxon>Stenotrophomonas</taxon>
        <taxon>Stenotrophomonas maltophilia group</taxon>
    </lineage>
</organism>
<dbReference type="RefSeq" id="WP_012510741.1">
    <property type="nucleotide sequence ID" value="NC_011071.1"/>
</dbReference>
<comment type="subcellular location">
    <subcellularLocation>
        <location evidence="1">Secreted</location>
    </subcellularLocation>
</comment>
<gene>
    <name evidence="13" type="ordered locus">Smal_1582</name>
</gene>
<evidence type="ECO:0000256" key="3">
    <source>
        <dbReference type="ARBA" id="ARBA00022525"/>
    </source>
</evidence>
<dbReference type="PROSITE" id="PS51892">
    <property type="entry name" value="SUBTILASE"/>
    <property type="match status" value="1"/>
</dbReference>
<feature type="signal peptide" evidence="11">
    <location>
        <begin position="1"/>
        <end position="24"/>
    </location>
</feature>
<accession>B4SS48</accession>
<dbReference type="EMBL" id="CP001111">
    <property type="protein sequence ID" value="ACF51287.1"/>
    <property type="molecule type" value="Genomic_DNA"/>
</dbReference>
<dbReference type="InterPro" id="IPR022398">
    <property type="entry name" value="Peptidase_S8_His-AS"/>
</dbReference>
<dbReference type="FunFam" id="3.40.50.200:FF:000022">
    <property type="entry name" value="Extracellular protease"/>
    <property type="match status" value="1"/>
</dbReference>
<dbReference type="HOGENOM" id="CLU_011263_8_1_6"/>
<evidence type="ECO:0000313" key="14">
    <source>
        <dbReference type="Proteomes" id="UP000001867"/>
    </source>
</evidence>
<keyword evidence="4 9" id="KW-0645">Protease</keyword>
<feature type="chain" id="PRO_5002823283" evidence="11">
    <location>
        <begin position="25"/>
        <end position="501"/>
    </location>
</feature>
<dbReference type="InterPro" id="IPR036852">
    <property type="entry name" value="Peptidase_S8/S53_dom_sf"/>
</dbReference>
<dbReference type="SUPFAM" id="SSF52743">
    <property type="entry name" value="Subtilisin-like"/>
    <property type="match status" value="1"/>
</dbReference>
<dbReference type="eggNOG" id="COG1404">
    <property type="taxonomic scope" value="Bacteria"/>
</dbReference>
<dbReference type="Gene3D" id="3.40.50.200">
    <property type="entry name" value="Peptidase S8/S53 domain"/>
    <property type="match status" value="1"/>
</dbReference>
<keyword evidence="7 9" id="KW-0720">Serine protease</keyword>
<dbReference type="AlphaFoldDB" id="B4SS48"/>
<dbReference type="STRING" id="391008.Smal_1582"/>
<dbReference type="GO" id="GO:0006508">
    <property type="term" value="P:proteolysis"/>
    <property type="evidence" value="ECO:0007669"/>
    <property type="project" value="UniProtKB-KW"/>
</dbReference>
<dbReference type="InterPro" id="IPR015500">
    <property type="entry name" value="Peptidase_S8_subtilisin-rel"/>
</dbReference>
<protein>
    <submittedName>
        <fullName evidence="13">Peptidase S8 and S53 subtilisin kexin sedolisin</fullName>
    </submittedName>
</protein>
<keyword evidence="8" id="KW-0865">Zymogen</keyword>
<evidence type="ECO:0000256" key="11">
    <source>
        <dbReference type="SAM" id="SignalP"/>
    </source>
</evidence>
<sequence precursor="true">MRTSLRVSLASAITLVLASAPAFAQPIERVWTRGMASNEQYSSFIVKYRDGSSKRVSANTAQDALKKRLGVQQRSKRSIGSAPPAAASVTHQRRMGGGADVVTTDKPLDRPEAEILMQRIADDPDVEYVQPNYMMSAFATPNDPRYGEQWHYSNPTSGARLPGAWDRSTGQGVVVAVVDSGYLNNNDLQANLLPGYDMISSTRPFSDWQCIIGGMNPGCGGSDDGDGRDADAFDASGIAHGTHVAGTVAAVTNNQIGVAGVAYNAKVVPVRVLGNQGNGGSADIIDGMLWSAGINVPNVPANANPAEVINLSLGGRRACSPAEQDAIDDITAQGTIVVVAAGNSNLDVSEFAPANCKGVIAVAANDQGGRRAFYSNYGAGIHITAPGGETWSCRASVGEFLPLATPPSQANCAPTRQHPAQGILSTVGNNAFDFMSGTSMAAPHVAGIVALMQAVAPVPKTTDQVKDILRRTAHPIAAANCPGGCGPGIVDAAEAVKAASN</sequence>
<dbReference type="Pfam" id="PF00082">
    <property type="entry name" value="Peptidase_S8"/>
    <property type="match status" value="1"/>
</dbReference>
<evidence type="ECO:0000256" key="8">
    <source>
        <dbReference type="ARBA" id="ARBA00023145"/>
    </source>
</evidence>
<evidence type="ECO:0000256" key="7">
    <source>
        <dbReference type="ARBA" id="ARBA00022825"/>
    </source>
</evidence>
<evidence type="ECO:0000313" key="13">
    <source>
        <dbReference type="EMBL" id="ACF51287.1"/>
    </source>
</evidence>
<dbReference type="PROSITE" id="PS00137">
    <property type="entry name" value="SUBTILASE_HIS"/>
    <property type="match status" value="1"/>
</dbReference>
<keyword evidence="3" id="KW-0964">Secreted</keyword>
<dbReference type="InterPro" id="IPR050131">
    <property type="entry name" value="Peptidase_S8_subtilisin-like"/>
</dbReference>
<evidence type="ECO:0000256" key="4">
    <source>
        <dbReference type="ARBA" id="ARBA00022670"/>
    </source>
</evidence>
<evidence type="ECO:0000256" key="5">
    <source>
        <dbReference type="ARBA" id="ARBA00022729"/>
    </source>
</evidence>
<dbReference type="PANTHER" id="PTHR43806">
    <property type="entry name" value="PEPTIDASE S8"/>
    <property type="match status" value="1"/>
</dbReference>
<evidence type="ECO:0000256" key="2">
    <source>
        <dbReference type="ARBA" id="ARBA00011073"/>
    </source>
</evidence>
<dbReference type="PANTHER" id="PTHR43806:SF11">
    <property type="entry name" value="CEREVISIN-RELATED"/>
    <property type="match status" value="1"/>
</dbReference>
<dbReference type="InterPro" id="IPR023828">
    <property type="entry name" value="Peptidase_S8_Ser-AS"/>
</dbReference>
<keyword evidence="5 11" id="KW-0732">Signal</keyword>
<evidence type="ECO:0000259" key="12">
    <source>
        <dbReference type="Pfam" id="PF00082"/>
    </source>
</evidence>
<feature type="domain" description="Peptidase S8/S53" evidence="12">
    <location>
        <begin position="170"/>
        <end position="478"/>
    </location>
</feature>
<feature type="active site" description="Charge relay system" evidence="9">
    <location>
        <position position="439"/>
    </location>
</feature>
<dbReference type="PROSITE" id="PS00138">
    <property type="entry name" value="SUBTILASE_SER"/>
    <property type="match status" value="1"/>
</dbReference>
<dbReference type="InterPro" id="IPR000209">
    <property type="entry name" value="Peptidase_S8/S53_dom"/>
</dbReference>
<dbReference type="PRINTS" id="PR00723">
    <property type="entry name" value="SUBTILISIN"/>
</dbReference>
<evidence type="ECO:0000256" key="1">
    <source>
        <dbReference type="ARBA" id="ARBA00004613"/>
    </source>
</evidence>
<evidence type="ECO:0000256" key="10">
    <source>
        <dbReference type="SAM" id="MobiDB-lite"/>
    </source>
</evidence>
<evidence type="ECO:0000256" key="6">
    <source>
        <dbReference type="ARBA" id="ARBA00022801"/>
    </source>
</evidence>
<feature type="region of interest" description="Disordered" evidence="10">
    <location>
        <begin position="72"/>
        <end position="105"/>
    </location>
</feature>
<comment type="similarity">
    <text evidence="2 9">Belongs to the peptidase S8 family.</text>
</comment>
<name>B4SS48_STRM5</name>
<dbReference type="KEGG" id="smt:Smal_1582"/>
<feature type="active site" description="Charge relay system" evidence="9">
    <location>
        <position position="240"/>
    </location>
</feature>
<dbReference type="GO" id="GO:0005576">
    <property type="term" value="C:extracellular region"/>
    <property type="evidence" value="ECO:0007669"/>
    <property type="project" value="UniProtKB-SubCell"/>
</dbReference>
<dbReference type="GO" id="GO:0004252">
    <property type="term" value="F:serine-type endopeptidase activity"/>
    <property type="evidence" value="ECO:0007669"/>
    <property type="project" value="UniProtKB-UniRule"/>
</dbReference>
<evidence type="ECO:0000256" key="9">
    <source>
        <dbReference type="PROSITE-ProRule" id="PRU01240"/>
    </source>
</evidence>
<proteinExistence type="inferred from homology"/>
<feature type="active site" description="Charge relay system" evidence="9">
    <location>
        <position position="179"/>
    </location>
</feature>